<evidence type="ECO:0000313" key="3">
    <source>
        <dbReference type="Proteomes" id="UP000030653"/>
    </source>
</evidence>
<dbReference type="RefSeq" id="XP_040629494.1">
    <property type="nucleotide sequence ID" value="XM_040768310.1"/>
</dbReference>
<reference evidence="2 3" key="1">
    <citation type="journal article" date="2012" name="Science">
        <title>The Paleozoic origin of enzymatic lignin decomposition reconstructed from 31 fungal genomes.</title>
        <authorList>
            <person name="Floudas D."/>
            <person name="Binder M."/>
            <person name="Riley R."/>
            <person name="Barry K."/>
            <person name="Blanchette R.A."/>
            <person name="Henrissat B."/>
            <person name="Martinez A.T."/>
            <person name="Otillar R."/>
            <person name="Spatafora J.W."/>
            <person name="Yadav J.S."/>
            <person name="Aerts A."/>
            <person name="Benoit I."/>
            <person name="Boyd A."/>
            <person name="Carlson A."/>
            <person name="Copeland A."/>
            <person name="Coutinho P.M."/>
            <person name="de Vries R.P."/>
            <person name="Ferreira P."/>
            <person name="Findley K."/>
            <person name="Foster B."/>
            <person name="Gaskell J."/>
            <person name="Glotzer D."/>
            <person name="Gorecki P."/>
            <person name="Heitman J."/>
            <person name="Hesse C."/>
            <person name="Hori C."/>
            <person name="Igarashi K."/>
            <person name="Jurgens J.A."/>
            <person name="Kallen N."/>
            <person name="Kersten P."/>
            <person name="Kohler A."/>
            <person name="Kuees U."/>
            <person name="Kumar T.K.A."/>
            <person name="Kuo A."/>
            <person name="LaButti K."/>
            <person name="Larrondo L.F."/>
            <person name="Lindquist E."/>
            <person name="Ling A."/>
            <person name="Lombard V."/>
            <person name="Lucas S."/>
            <person name="Lundell T."/>
            <person name="Martin R."/>
            <person name="McLaughlin D.J."/>
            <person name="Morgenstern I."/>
            <person name="Morin E."/>
            <person name="Murat C."/>
            <person name="Nagy L.G."/>
            <person name="Nolan M."/>
            <person name="Ohm R.A."/>
            <person name="Patyshakuliyeva A."/>
            <person name="Rokas A."/>
            <person name="Ruiz-Duenas F.J."/>
            <person name="Sabat G."/>
            <person name="Salamov A."/>
            <person name="Samejima M."/>
            <person name="Schmutz J."/>
            <person name="Slot J.C."/>
            <person name="St John F."/>
            <person name="Stenlid J."/>
            <person name="Sun H."/>
            <person name="Sun S."/>
            <person name="Syed K."/>
            <person name="Tsang A."/>
            <person name="Wiebenga A."/>
            <person name="Young D."/>
            <person name="Pisabarro A."/>
            <person name="Eastwood D.C."/>
            <person name="Martin F."/>
            <person name="Cullen D."/>
            <person name="Grigoriev I.V."/>
            <person name="Hibbett D.S."/>
        </authorList>
    </citation>
    <scope>NUCLEOTIDE SEQUENCE [LARGE SCALE GENOMIC DNA]</scope>
    <source>
        <strain evidence="2 3">DJM-731 SS1</strain>
    </source>
</reference>
<dbReference type="OrthoDB" id="2665372at2759"/>
<evidence type="ECO:0008006" key="4">
    <source>
        <dbReference type="Google" id="ProtNLM"/>
    </source>
</evidence>
<dbReference type="GeneID" id="63683372"/>
<feature type="compositionally biased region" description="Polar residues" evidence="1">
    <location>
        <begin position="144"/>
        <end position="154"/>
    </location>
</feature>
<gene>
    <name evidence="2" type="ORF">DACRYDRAFT_106666</name>
</gene>
<dbReference type="HOGENOM" id="CLU_013084_3_3_1"/>
<dbReference type="AlphaFoldDB" id="M5G2Z8"/>
<feature type="compositionally biased region" description="Basic and acidic residues" evidence="1">
    <location>
        <begin position="112"/>
        <end position="143"/>
    </location>
</feature>
<organism evidence="2 3">
    <name type="scientific">Dacryopinax primogenitus (strain DJM 731)</name>
    <name type="common">Brown rot fungus</name>
    <dbReference type="NCBI Taxonomy" id="1858805"/>
    <lineage>
        <taxon>Eukaryota</taxon>
        <taxon>Fungi</taxon>
        <taxon>Dikarya</taxon>
        <taxon>Basidiomycota</taxon>
        <taxon>Agaricomycotina</taxon>
        <taxon>Dacrymycetes</taxon>
        <taxon>Dacrymycetales</taxon>
        <taxon>Dacrymycetaceae</taxon>
        <taxon>Dacryopinax</taxon>
    </lineage>
</organism>
<dbReference type="EMBL" id="JH795861">
    <property type="protein sequence ID" value="EJU02600.1"/>
    <property type="molecule type" value="Genomic_DNA"/>
</dbReference>
<dbReference type="Pfam" id="PF18758">
    <property type="entry name" value="KDZ"/>
    <property type="match status" value="1"/>
</dbReference>
<accession>M5G2Z8</accession>
<proteinExistence type="predicted"/>
<protein>
    <recommendedName>
        <fullName evidence="4">CxC2-like cysteine cluster KDZ transposase-associated domain-containing protein</fullName>
    </recommendedName>
</protein>
<sequence>MLCDLHGHPHKPHLHLQLSQAYNVYVLMLLELEEMVQHALGHDKPNWHMLNACPACNYVLEGEPELAHSKLISLDGNNSSKCFAQAGDQDLCTFKSNYLLSPMFIDEFKKEPTHGRTHSAKELPKENKTKTEPDEDNCTDKSKTSNAKEQSSHQMDGLDATGNFLCTWCHGMVVCLANMLQSSELCVFKKLKLKPLLIA</sequence>
<name>M5G2Z8_DACPD</name>
<evidence type="ECO:0000256" key="1">
    <source>
        <dbReference type="SAM" id="MobiDB-lite"/>
    </source>
</evidence>
<dbReference type="Proteomes" id="UP000030653">
    <property type="component" value="Unassembled WGS sequence"/>
</dbReference>
<dbReference type="InterPro" id="IPR040521">
    <property type="entry name" value="KDZ"/>
</dbReference>
<keyword evidence="3" id="KW-1185">Reference proteome</keyword>
<feature type="region of interest" description="Disordered" evidence="1">
    <location>
        <begin position="112"/>
        <end position="155"/>
    </location>
</feature>
<evidence type="ECO:0000313" key="2">
    <source>
        <dbReference type="EMBL" id="EJU02600.1"/>
    </source>
</evidence>